<protein>
    <submittedName>
        <fullName evidence="3">Uncharacterized protein</fullName>
    </submittedName>
</protein>
<evidence type="ECO:0000256" key="1">
    <source>
        <dbReference type="SAM" id="MobiDB-lite"/>
    </source>
</evidence>
<accession>A0A4S8MI51</accession>
<keyword evidence="2" id="KW-1133">Transmembrane helix</keyword>
<organism evidence="3 4">
    <name type="scientific">Dendrothele bispora (strain CBS 962.96)</name>
    <dbReference type="NCBI Taxonomy" id="1314807"/>
    <lineage>
        <taxon>Eukaryota</taxon>
        <taxon>Fungi</taxon>
        <taxon>Dikarya</taxon>
        <taxon>Basidiomycota</taxon>
        <taxon>Agaricomycotina</taxon>
        <taxon>Agaricomycetes</taxon>
        <taxon>Agaricomycetidae</taxon>
        <taxon>Agaricales</taxon>
        <taxon>Agaricales incertae sedis</taxon>
        <taxon>Dendrothele</taxon>
    </lineage>
</organism>
<feature type="transmembrane region" description="Helical" evidence="2">
    <location>
        <begin position="333"/>
        <end position="351"/>
    </location>
</feature>
<dbReference type="OrthoDB" id="2756615at2759"/>
<sequence>MAGNVTLVLDDSVFIDQATSECWYIAYVQRMAPGTIMEFYGFTPPRNTDQTFIVTFGGSSVAHSIEEYPKPNVEDLFYTSTVAEDSAIWTIDIFTNGPQLFFDYAVVTVTELESLQGQTIIVDDSNTEINWAGSWVERKNYTLYGLLELDAPNGITSRPEARPHGNSTHESDGIGDSFIFQFQGTSILVAGVAPLNRTVESFTVGDHESVLDPPVSNFRLELNFTLDGHSESVVYTNGGFPQPGGSPHFPYLRNDSLSEGNHTLIMTVVDVTGNTSVVIDYITYKPSFATAGDKPTFPPISITGSNNTAPAPGPSGTQGSNPTQAPGHKFNKGAIAGGVVGGIVVLALLALHSGSTKKRCTVNWDIKKTAARVNRTRRFPTSLGLTNKAEFG</sequence>
<name>A0A4S8MI51_DENBC</name>
<keyword evidence="4" id="KW-1185">Reference proteome</keyword>
<keyword evidence="2" id="KW-0812">Transmembrane</keyword>
<dbReference type="Proteomes" id="UP000297245">
    <property type="component" value="Unassembled WGS sequence"/>
</dbReference>
<evidence type="ECO:0000256" key="2">
    <source>
        <dbReference type="SAM" id="Phobius"/>
    </source>
</evidence>
<dbReference type="AlphaFoldDB" id="A0A4S8MI51"/>
<gene>
    <name evidence="3" type="ORF">K435DRAFT_922085</name>
</gene>
<feature type="region of interest" description="Disordered" evidence="1">
    <location>
        <begin position="299"/>
        <end position="329"/>
    </location>
</feature>
<reference evidence="3 4" key="1">
    <citation type="journal article" date="2019" name="Nat. Ecol. Evol.">
        <title>Megaphylogeny resolves global patterns of mushroom evolution.</title>
        <authorList>
            <person name="Varga T."/>
            <person name="Krizsan K."/>
            <person name="Foldi C."/>
            <person name="Dima B."/>
            <person name="Sanchez-Garcia M."/>
            <person name="Sanchez-Ramirez S."/>
            <person name="Szollosi G.J."/>
            <person name="Szarkandi J.G."/>
            <person name="Papp V."/>
            <person name="Albert L."/>
            <person name="Andreopoulos W."/>
            <person name="Angelini C."/>
            <person name="Antonin V."/>
            <person name="Barry K.W."/>
            <person name="Bougher N.L."/>
            <person name="Buchanan P."/>
            <person name="Buyck B."/>
            <person name="Bense V."/>
            <person name="Catcheside P."/>
            <person name="Chovatia M."/>
            <person name="Cooper J."/>
            <person name="Damon W."/>
            <person name="Desjardin D."/>
            <person name="Finy P."/>
            <person name="Geml J."/>
            <person name="Haridas S."/>
            <person name="Hughes K."/>
            <person name="Justo A."/>
            <person name="Karasinski D."/>
            <person name="Kautmanova I."/>
            <person name="Kiss B."/>
            <person name="Kocsube S."/>
            <person name="Kotiranta H."/>
            <person name="LaButti K.M."/>
            <person name="Lechner B.E."/>
            <person name="Liimatainen K."/>
            <person name="Lipzen A."/>
            <person name="Lukacs Z."/>
            <person name="Mihaltcheva S."/>
            <person name="Morgado L.N."/>
            <person name="Niskanen T."/>
            <person name="Noordeloos M.E."/>
            <person name="Ohm R.A."/>
            <person name="Ortiz-Santana B."/>
            <person name="Ovrebo C."/>
            <person name="Racz N."/>
            <person name="Riley R."/>
            <person name="Savchenko A."/>
            <person name="Shiryaev A."/>
            <person name="Soop K."/>
            <person name="Spirin V."/>
            <person name="Szebenyi C."/>
            <person name="Tomsovsky M."/>
            <person name="Tulloss R.E."/>
            <person name="Uehling J."/>
            <person name="Grigoriev I.V."/>
            <person name="Vagvolgyi C."/>
            <person name="Papp T."/>
            <person name="Martin F.M."/>
            <person name="Miettinen O."/>
            <person name="Hibbett D.S."/>
            <person name="Nagy L.G."/>
        </authorList>
    </citation>
    <scope>NUCLEOTIDE SEQUENCE [LARGE SCALE GENOMIC DNA]</scope>
    <source>
        <strain evidence="3 4">CBS 962.96</strain>
    </source>
</reference>
<proteinExistence type="predicted"/>
<evidence type="ECO:0000313" key="3">
    <source>
        <dbReference type="EMBL" id="THV02161.1"/>
    </source>
</evidence>
<evidence type="ECO:0000313" key="4">
    <source>
        <dbReference type="Proteomes" id="UP000297245"/>
    </source>
</evidence>
<keyword evidence="2" id="KW-0472">Membrane</keyword>
<feature type="compositionally biased region" description="Polar residues" evidence="1">
    <location>
        <begin position="302"/>
        <end position="324"/>
    </location>
</feature>
<dbReference type="EMBL" id="ML179079">
    <property type="protein sequence ID" value="THV02161.1"/>
    <property type="molecule type" value="Genomic_DNA"/>
</dbReference>